<feature type="non-terminal residue" evidence="2">
    <location>
        <position position="265"/>
    </location>
</feature>
<accession>X0UK80</accession>
<protein>
    <submittedName>
        <fullName evidence="2">Uncharacterized protein</fullName>
    </submittedName>
</protein>
<evidence type="ECO:0000256" key="1">
    <source>
        <dbReference type="SAM" id="MobiDB-lite"/>
    </source>
</evidence>
<feature type="compositionally biased region" description="Basic and acidic residues" evidence="1">
    <location>
        <begin position="33"/>
        <end position="46"/>
    </location>
</feature>
<dbReference type="EMBL" id="BARS01027744">
    <property type="protein sequence ID" value="GAG00768.1"/>
    <property type="molecule type" value="Genomic_DNA"/>
</dbReference>
<feature type="region of interest" description="Disordered" evidence="1">
    <location>
        <begin position="109"/>
        <end position="131"/>
    </location>
</feature>
<feature type="non-terminal residue" evidence="2">
    <location>
        <position position="1"/>
    </location>
</feature>
<name>X0UK80_9ZZZZ</name>
<organism evidence="2">
    <name type="scientific">marine sediment metagenome</name>
    <dbReference type="NCBI Taxonomy" id="412755"/>
    <lineage>
        <taxon>unclassified sequences</taxon>
        <taxon>metagenomes</taxon>
        <taxon>ecological metagenomes</taxon>
    </lineage>
</organism>
<comment type="caution">
    <text evidence="2">The sequence shown here is derived from an EMBL/GenBank/DDBJ whole genome shotgun (WGS) entry which is preliminary data.</text>
</comment>
<gene>
    <name evidence="2" type="ORF">S01H1_43546</name>
</gene>
<evidence type="ECO:0000313" key="2">
    <source>
        <dbReference type="EMBL" id="GAG00768.1"/>
    </source>
</evidence>
<feature type="region of interest" description="Disordered" evidence="1">
    <location>
        <begin position="1"/>
        <end position="51"/>
    </location>
</feature>
<dbReference type="AlphaFoldDB" id="X0UK80"/>
<reference evidence="2" key="1">
    <citation type="journal article" date="2014" name="Front. Microbiol.">
        <title>High frequency of phylogenetically diverse reductive dehalogenase-homologous genes in deep subseafloor sedimentary metagenomes.</title>
        <authorList>
            <person name="Kawai M."/>
            <person name="Futagami T."/>
            <person name="Toyoda A."/>
            <person name="Takaki Y."/>
            <person name="Nishi S."/>
            <person name="Hori S."/>
            <person name="Arai W."/>
            <person name="Tsubouchi T."/>
            <person name="Morono Y."/>
            <person name="Uchiyama I."/>
            <person name="Ito T."/>
            <person name="Fujiyama A."/>
            <person name="Inagaki F."/>
            <person name="Takami H."/>
        </authorList>
    </citation>
    <scope>NUCLEOTIDE SEQUENCE</scope>
    <source>
        <strain evidence="2">Expedition CK06-06</strain>
    </source>
</reference>
<sequence length="265" mass="30650">QQQEKTETITQELVSQKEREGNLSKQAQALRQKVSEQEAIHRDLLDKTPSLDAQLKEQEEEKQKLWTNIKRLEETEISSQEAKLNELMTGIKQSQLKAQQQQKSIETITQDLASQKEREENLSRQARTLRQKVSEQEIISRGFLEKTPVLDTQLETREEDRQKVLASIKNLEGTELPQAKTKLKEITGEIKRSQSEINHRQGLLKKIAQEIDTANNRLRGPSQHLQTIRQELSGQETTSQKLLEQISVLDHEFKGKDEEKQKTLT</sequence>
<proteinExistence type="predicted"/>